<dbReference type="RefSeq" id="WP_353984070.1">
    <property type="nucleotide sequence ID" value="NZ_JBEWLY010000013.1"/>
</dbReference>
<gene>
    <name evidence="2" type="ORF">ABVV53_09160</name>
</gene>
<proteinExistence type="predicted"/>
<evidence type="ECO:0000313" key="2">
    <source>
        <dbReference type="EMBL" id="MET1755624.1"/>
    </source>
</evidence>
<organism evidence="2 3">
    <name type="scientific">Novosphingobium kalidii</name>
    <dbReference type="NCBI Taxonomy" id="3230299"/>
    <lineage>
        <taxon>Bacteria</taxon>
        <taxon>Pseudomonadati</taxon>
        <taxon>Pseudomonadota</taxon>
        <taxon>Alphaproteobacteria</taxon>
        <taxon>Sphingomonadales</taxon>
        <taxon>Sphingomonadaceae</taxon>
        <taxon>Novosphingobium</taxon>
    </lineage>
</organism>
<dbReference type="InterPro" id="IPR019027">
    <property type="entry name" value="Pilus_biogenesis_CpaD-related"/>
</dbReference>
<evidence type="ECO:0000256" key="1">
    <source>
        <dbReference type="SAM" id="MobiDB-lite"/>
    </source>
</evidence>
<accession>A0ABV2D1B0</accession>
<feature type="region of interest" description="Disordered" evidence="1">
    <location>
        <begin position="193"/>
        <end position="218"/>
    </location>
</feature>
<dbReference type="Proteomes" id="UP001548713">
    <property type="component" value="Unassembled WGS sequence"/>
</dbReference>
<dbReference type="Pfam" id="PF09476">
    <property type="entry name" value="Pilus_CpaD"/>
    <property type="match status" value="1"/>
</dbReference>
<protein>
    <submittedName>
        <fullName evidence="2">CpaD family pilus assembly protein</fullName>
    </submittedName>
</protein>
<reference evidence="2 3" key="1">
    <citation type="submission" date="2024-07" db="EMBL/GenBank/DDBJ databases">
        <title>Novosphingobium kalidii RD2P27.</title>
        <authorList>
            <person name="Sun J.-Q."/>
        </authorList>
    </citation>
    <scope>NUCLEOTIDE SEQUENCE [LARGE SCALE GENOMIC DNA]</scope>
    <source>
        <strain evidence="2 3">RD2P27</strain>
    </source>
</reference>
<dbReference type="PROSITE" id="PS51257">
    <property type="entry name" value="PROKAR_LIPOPROTEIN"/>
    <property type="match status" value="1"/>
</dbReference>
<comment type="caution">
    <text evidence="2">The sequence shown here is derived from an EMBL/GenBank/DDBJ whole genome shotgun (WGS) entry which is preliminary data.</text>
</comment>
<keyword evidence="3" id="KW-1185">Reference proteome</keyword>
<dbReference type="EMBL" id="JBEWLY010000013">
    <property type="protein sequence ID" value="MET1755624.1"/>
    <property type="molecule type" value="Genomic_DNA"/>
</dbReference>
<sequence>MKHGILTQAGRATRLALSLALGVTLAGCAGVPTNRSMESVHQPVLEKVNYTLDLTTGSEGLSLAEQQRLAGWFEALNLRYGDRISVVDPMQNSATRGAIAATASRHGMTIDDEVPTLAGYVEAGTIRVVITRSKAIVHGCPDWSAHSDANPQNALSRNYGCATNSNMAAMIANPEHLLRGDGSPSATVVMSSNKAISSYRKQQPSGAGSLKQSSTQGN</sequence>
<name>A0ABV2D1B0_9SPHN</name>
<evidence type="ECO:0000313" key="3">
    <source>
        <dbReference type="Proteomes" id="UP001548713"/>
    </source>
</evidence>